<reference evidence="3 4" key="1">
    <citation type="submission" date="2017-09" db="EMBL/GenBank/DDBJ databases">
        <title>Bacterial strain isolated from the female urinary microbiota.</title>
        <authorList>
            <person name="Thomas-White K."/>
            <person name="Kumar N."/>
            <person name="Forster S."/>
            <person name="Putonti C."/>
            <person name="Lawley T."/>
            <person name="Wolfe A.J."/>
        </authorList>
    </citation>
    <scope>NUCLEOTIDE SEQUENCE [LARGE SCALE GENOMIC DNA]</scope>
    <source>
        <strain evidence="3 4">UMB0744</strain>
    </source>
</reference>
<feature type="domain" description="Gamma-glutamylcyclotransferase AIG2-like" evidence="2">
    <location>
        <begin position="8"/>
        <end position="147"/>
    </location>
</feature>
<dbReference type="CDD" id="cd06661">
    <property type="entry name" value="GGCT_like"/>
    <property type="match status" value="1"/>
</dbReference>
<feature type="compositionally biased region" description="Acidic residues" evidence="1">
    <location>
        <begin position="172"/>
        <end position="183"/>
    </location>
</feature>
<keyword evidence="4" id="KW-1185">Reference proteome</keyword>
<dbReference type="Gene3D" id="3.10.490.10">
    <property type="entry name" value="Gamma-glutamyl cyclotransferase-like"/>
    <property type="match status" value="1"/>
</dbReference>
<dbReference type="EMBL" id="PNGC01000001">
    <property type="protein sequence ID" value="PMB90509.1"/>
    <property type="molecule type" value="Genomic_DNA"/>
</dbReference>
<evidence type="ECO:0000256" key="1">
    <source>
        <dbReference type="SAM" id="MobiDB-lite"/>
    </source>
</evidence>
<dbReference type="Proteomes" id="UP000243201">
    <property type="component" value="Unassembled WGS sequence"/>
</dbReference>
<dbReference type="InterPro" id="IPR036568">
    <property type="entry name" value="GGCT-like_sf"/>
</dbReference>
<dbReference type="InterPro" id="IPR009288">
    <property type="entry name" value="AIG2-like_dom"/>
</dbReference>
<gene>
    <name evidence="3" type="ORF">CJ240_01890</name>
</gene>
<organism evidence="3 4">
    <name type="scientific">Varibaculum cambriense</name>
    <dbReference type="NCBI Taxonomy" id="184870"/>
    <lineage>
        <taxon>Bacteria</taxon>
        <taxon>Bacillati</taxon>
        <taxon>Actinomycetota</taxon>
        <taxon>Actinomycetes</taxon>
        <taxon>Actinomycetales</taxon>
        <taxon>Actinomycetaceae</taxon>
        <taxon>Varibaculum</taxon>
    </lineage>
</organism>
<evidence type="ECO:0000313" key="4">
    <source>
        <dbReference type="Proteomes" id="UP000243201"/>
    </source>
</evidence>
<dbReference type="InterPro" id="IPR013024">
    <property type="entry name" value="GGCT-like"/>
</dbReference>
<protein>
    <recommendedName>
        <fullName evidence="2">Gamma-glutamylcyclotransferase AIG2-like domain-containing protein</fullName>
    </recommendedName>
</protein>
<dbReference type="Pfam" id="PF06094">
    <property type="entry name" value="GGACT"/>
    <property type="match status" value="1"/>
</dbReference>
<comment type="caution">
    <text evidence="3">The sequence shown here is derived from an EMBL/GenBank/DDBJ whole genome shotgun (WGS) entry which is preliminary data.</text>
</comment>
<evidence type="ECO:0000259" key="2">
    <source>
        <dbReference type="Pfam" id="PF06094"/>
    </source>
</evidence>
<accession>A0ABX4UQX1</accession>
<dbReference type="RefSeq" id="WP_101930174.1">
    <property type="nucleotide sequence ID" value="NZ_CALUBP010000003.1"/>
</dbReference>
<feature type="region of interest" description="Disordered" evidence="1">
    <location>
        <begin position="140"/>
        <end position="183"/>
    </location>
</feature>
<evidence type="ECO:0000313" key="3">
    <source>
        <dbReference type="EMBL" id="PMB90509.1"/>
    </source>
</evidence>
<proteinExistence type="predicted"/>
<sequence length="183" mass="20837">MSTRYLPLFVYGTLKLGSRGFGSSLKAAVTEFAPAYLREASLYIGASYPMAIRSIGGTGIVGQILLVEQRLFEETLEELDEYEGYLGEGDPNNMYTRQIVRVEVFPDEDSTWEGPTQDVQAYVYMANADSFRDHRDELVLSPSGDWENHEEEWEELSPALEDTQDPNIDERFADDEDEDELDR</sequence>
<dbReference type="SUPFAM" id="SSF110857">
    <property type="entry name" value="Gamma-glutamyl cyclotransferase-like"/>
    <property type="match status" value="1"/>
</dbReference>
<name>A0ABX4UQX1_9ACTO</name>